<dbReference type="Proteomes" id="UP000885771">
    <property type="component" value="Unassembled WGS sequence"/>
</dbReference>
<comment type="caution">
    <text evidence="4">The sequence shown here is derived from an EMBL/GenBank/DDBJ whole genome shotgun (WGS) entry which is preliminary data.</text>
</comment>
<dbReference type="Gene3D" id="2.40.50.100">
    <property type="match status" value="1"/>
</dbReference>
<dbReference type="GO" id="GO:1990195">
    <property type="term" value="C:macrolide transmembrane transporter complex"/>
    <property type="evidence" value="ECO:0007669"/>
    <property type="project" value="InterPro"/>
</dbReference>
<dbReference type="PANTHER" id="PTHR32347:SF23">
    <property type="entry name" value="BLL5650 PROTEIN"/>
    <property type="match status" value="1"/>
</dbReference>
<comment type="subcellular location">
    <subcellularLocation>
        <location evidence="1">Cell envelope</location>
    </subcellularLocation>
</comment>
<feature type="coiled-coil region" evidence="3">
    <location>
        <begin position="129"/>
        <end position="163"/>
    </location>
</feature>
<name>A0A7V5RN03_CALAY</name>
<dbReference type="PROSITE" id="PS51257">
    <property type="entry name" value="PROKAR_LIPOPROTEIN"/>
    <property type="match status" value="1"/>
</dbReference>
<reference evidence="4" key="1">
    <citation type="journal article" date="2020" name="mSystems">
        <title>Genome- and Community-Level Interaction Insights into Carbon Utilization and Element Cycling Functions of Hydrothermarchaeota in Hydrothermal Sediment.</title>
        <authorList>
            <person name="Zhou Z."/>
            <person name="Liu Y."/>
            <person name="Xu W."/>
            <person name="Pan J."/>
            <person name="Luo Z.H."/>
            <person name="Li M."/>
        </authorList>
    </citation>
    <scope>NUCLEOTIDE SEQUENCE [LARGE SCALE GENOMIC DNA]</scope>
    <source>
        <strain evidence="4">HyVt-460</strain>
    </source>
</reference>
<dbReference type="InterPro" id="IPR050465">
    <property type="entry name" value="UPF0194_transport"/>
</dbReference>
<dbReference type="Gene3D" id="2.40.30.170">
    <property type="match status" value="1"/>
</dbReference>
<dbReference type="PANTHER" id="PTHR32347">
    <property type="entry name" value="EFFLUX SYSTEM COMPONENT YKNX-RELATED"/>
    <property type="match status" value="1"/>
</dbReference>
<evidence type="ECO:0000313" key="4">
    <source>
        <dbReference type="EMBL" id="HHM01514.1"/>
    </source>
</evidence>
<accession>A0A7V5RN03</accession>
<dbReference type="GO" id="GO:0019898">
    <property type="term" value="C:extrinsic component of membrane"/>
    <property type="evidence" value="ECO:0007669"/>
    <property type="project" value="InterPro"/>
</dbReference>
<dbReference type="EMBL" id="DRLI01000034">
    <property type="protein sequence ID" value="HHM01514.1"/>
    <property type="molecule type" value="Genomic_DNA"/>
</dbReference>
<evidence type="ECO:0000256" key="3">
    <source>
        <dbReference type="SAM" id="Coils"/>
    </source>
</evidence>
<evidence type="ECO:0000256" key="1">
    <source>
        <dbReference type="ARBA" id="ARBA00004196"/>
    </source>
</evidence>
<dbReference type="GO" id="GO:1990961">
    <property type="term" value="P:xenobiotic detoxification by transmembrane export across the plasma membrane"/>
    <property type="evidence" value="ECO:0007669"/>
    <property type="project" value="InterPro"/>
</dbReference>
<dbReference type="AlphaFoldDB" id="A0A7V5RN03"/>
<dbReference type="GO" id="GO:0030313">
    <property type="term" value="C:cell envelope"/>
    <property type="evidence" value="ECO:0007669"/>
    <property type="project" value="UniProtKB-SubCell"/>
</dbReference>
<organism evidence="4">
    <name type="scientific">Caldithrix abyssi</name>
    <dbReference type="NCBI Taxonomy" id="187145"/>
    <lineage>
        <taxon>Bacteria</taxon>
        <taxon>Pseudomonadati</taxon>
        <taxon>Calditrichota</taxon>
        <taxon>Calditrichia</taxon>
        <taxon>Calditrichales</taxon>
        <taxon>Calditrichaceae</taxon>
        <taxon>Caldithrix</taxon>
    </lineage>
</organism>
<evidence type="ECO:0000256" key="2">
    <source>
        <dbReference type="ARBA" id="ARBA00023054"/>
    </source>
</evidence>
<sequence>MECSMRYFWIAALAALLGCQSSGEQTAVYQGRVDADVIRVSAKSAGTIDTLAVREGMTVRKGMLMARLDEERIRTQMALQQAQQEEAEANMKALLAQRVQLTEEKQFTASTLEKTRRMVSRGAATAQKADELQTRLEGLLAQIKALDARVAALKSKEKQLRAARALTGINLSDTRITAPANGVVLTRLHSAGEMVGPGVPLFEMADLSRVDVLCYVPLSDLPAMKPGRVAKISVDGLEQPLEGKVVYIADRSEFTPKTILTRETRTTLVYRIKINVDNARGYLKIGMPVDVSFGE</sequence>
<dbReference type="InterPro" id="IPR030190">
    <property type="entry name" value="MacA_alpha-hairpin_sf"/>
</dbReference>
<feature type="coiled-coil region" evidence="3">
    <location>
        <begin position="65"/>
        <end position="104"/>
    </location>
</feature>
<protein>
    <submittedName>
        <fullName evidence="4">HlyD family efflux transporter periplasmic adaptor subunit</fullName>
    </submittedName>
</protein>
<dbReference type="Gene3D" id="6.10.140.1990">
    <property type="match status" value="1"/>
</dbReference>
<proteinExistence type="predicted"/>
<dbReference type="SUPFAM" id="SSF111369">
    <property type="entry name" value="HlyD-like secretion proteins"/>
    <property type="match status" value="1"/>
</dbReference>
<keyword evidence="2 3" id="KW-0175">Coiled coil</keyword>
<gene>
    <name evidence="4" type="ORF">ENJ15_00765</name>
</gene>